<organism evidence="4 5">
    <name type="scientific">Chitinophaga terrae</name>
    <name type="common">ex Kim and Jung 2007</name>
    <dbReference type="NCBI Taxonomy" id="408074"/>
    <lineage>
        <taxon>Bacteria</taxon>
        <taxon>Pseudomonadati</taxon>
        <taxon>Bacteroidota</taxon>
        <taxon>Chitinophagia</taxon>
        <taxon>Chitinophagales</taxon>
        <taxon>Chitinophagaceae</taxon>
        <taxon>Chitinophaga</taxon>
    </lineage>
</organism>
<evidence type="ECO:0000256" key="1">
    <source>
        <dbReference type="ARBA" id="ARBA00022676"/>
    </source>
</evidence>
<keyword evidence="5" id="KW-1185">Reference proteome</keyword>
<dbReference type="PANTHER" id="PTHR22916">
    <property type="entry name" value="GLYCOSYLTRANSFERASE"/>
    <property type="match status" value="1"/>
</dbReference>
<gene>
    <name evidence="4" type="ORF">SAMN05660909_01258</name>
</gene>
<dbReference type="Pfam" id="PF00535">
    <property type="entry name" value="Glycos_transf_2"/>
    <property type="match status" value="1"/>
</dbReference>
<name>A0A1H3ZJV4_9BACT</name>
<keyword evidence="2 4" id="KW-0808">Transferase</keyword>
<dbReference type="Gene3D" id="3.90.550.10">
    <property type="entry name" value="Spore Coat Polysaccharide Biosynthesis Protein SpsA, Chain A"/>
    <property type="match status" value="1"/>
</dbReference>
<dbReference type="STRING" id="408074.SAMN05660909_01258"/>
<dbReference type="OrthoDB" id="6307329at2"/>
<dbReference type="InterPro" id="IPR029044">
    <property type="entry name" value="Nucleotide-diphossugar_trans"/>
</dbReference>
<dbReference type="RefSeq" id="WP_089759765.1">
    <property type="nucleotide sequence ID" value="NZ_BKAT01000005.1"/>
</dbReference>
<evidence type="ECO:0000259" key="3">
    <source>
        <dbReference type="Pfam" id="PF00535"/>
    </source>
</evidence>
<evidence type="ECO:0000256" key="2">
    <source>
        <dbReference type="ARBA" id="ARBA00022679"/>
    </source>
</evidence>
<keyword evidence="1" id="KW-0328">Glycosyltransferase</keyword>
<dbReference type="SUPFAM" id="SSF53448">
    <property type="entry name" value="Nucleotide-diphospho-sugar transferases"/>
    <property type="match status" value="1"/>
</dbReference>
<dbReference type="Proteomes" id="UP000199656">
    <property type="component" value="Unassembled WGS sequence"/>
</dbReference>
<dbReference type="InterPro" id="IPR001173">
    <property type="entry name" value="Glyco_trans_2-like"/>
</dbReference>
<feature type="domain" description="Glycosyltransferase 2-like" evidence="3">
    <location>
        <begin position="7"/>
        <end position="178"/>
    </location>
</feature>
<dbReference type="CDD" id="cd00761">
    <property type="entry name" value="Glyco_tranf_GTA_type"/>
    <property type="match status" value="1"/>
</dbReference>
<proteinExistence type="predicted"/>
<protein>
    <submittedName>
        <fullName evidence="4">Glycosyltransferase involved in cell wall bisynthesis</fullName>
    </submittedName>
</protein>
<evidence type="ECO:0000313" key="4">
    <source>
        <dbReference type="EMBL" id="SEA23940.1"/>
    </source>
</evidence>
<accession>A0A1H3ZJV4</accession>
<reference evidence="5" key="1">
    <citation type="submission" date="2016-10" db="EMBL/GenBank/DDBJ databases">
        <authorList>
            <person name="Varghese N."/>
            <person name="Submissions S."/>
        </authorList>
    </citation>
    <scope>NUCLEOTIDE SEQUENCE [LARGE SCALE GENOMIC DNA]</scope>
    <source>
        <strain evidence="5">DSM 23920</strain>
    </source>
</reference>
<evidence type="ECO:0000313" key="5">
    <source>
        <dbReference type="Proteomes" id="UP000199656"/>
    </source>
</evidence>
<dbReference type="AlphaFoldDB" id="A0A1H3ZJV4"/>
<dbReference type="PANTHER" id="PTHR22916:SF51">
    <property type="entry name" value="GLYCOSYLTRANSFERASE EPSH-RELATED"/>
    <property type="match status" value="1"/>
</dbReference>
<dbReference type="GO" id="GO:0016758">
    <property type="term" value="F:hexosyltransferase activity"/>
    <property type="evidence" value="ECO:0007669"/>
    <property type="project" value="UniProtKB-ARBA"/>
</dbReference>
<sequence length="358" mass="40914">MSSPLVTVIIPVYNLAPYLGNTIASLVGQTYPNTELLFIDDGSTDQSLNLLEAAAEKHANIRIIQQENAGQGVARNKGIEKATGEYITFVDGDDWIEPETLERAMDAAVKENAEIVCFGYRIVKKRDEKPEVLYQFEYDPSAFINADPISCFLAENTPGKEVLNTATWGKVYKRSLLEAHNIRFRQRVFEDSPFMLEAVFHTKKLVCISGCLYNYFLRSNEGEASTMSSGFREDKAALFYQADQQMKLFLISKGVWAKYKNDFMRYHNARVIIYSGYFELYRNGGAVSKEAYRAFIKLLQKNSRDLGWEKASLYDTYGKRIPVLHVGLFLSRISPWLAHRYFSTYEKKWAFDKPSSAD</sequence>
<dbReference type="EMBL" id="FNRL01000004">
    <property type="protein sequence ID" value="SEA23940.1"/>
    <property type="molecule type" value="Genomic_DNA"/>
</dbReference>